<keyword evidence="4" id="KW-1185">Reference proteome</keyword>
<proteinExistence type="predicted"/>
<reference evidence="3 4" key="1">
    <citation type="submission" date="2016-11" db="EMBL/GenBank/DDBJ databases">
        <authorList>
            <person name="Jaros S."/>
            <person name="Januszkiewicz K."/>
            <person name="Wedrychowicz H."/>
        </authorList>
    </citation>
    <scope>NUCLEOTIDE SEQUENCE [LARGE SCALE GENOMIC DNA]</scope>
    <source>
        <strain evidence="3 4">DSM 45408</strain>
    </source>
</reference>
<evidence type="ECO:0000259" key="2">
    <source>
        <dbReference type="Pfam" id="PF13453"/>
    </source>
</evidence>
<dbReference type="STRING" id="1070870.SAMN05444351_2201"/>
<dbReference type="EMBL" id="FQVX01000002">
    <property type="protein sequence ID" value="SHG31296.1"/>
    <property type="molecule type" value="Genomic_DNA"/>
</dbReference>
<dbReference type="OrthoDB" id="9814037at2"/>
<dbReference type="Proteomes" id="UP000184471">
    <property type="component" value="Unassembled WGS sequence"/>
</dbReference>
<gene>
    <name evidence="3" type="ORF">SAMN05444351_2201</name>
</gene>
<feature type="compositionally biased region" description="Low complexity" evidence="1">
    <location>
        <begin position="121"/>
        <end position="130"/>
    </location>
</feature>
<dbReference type="InterPro" id="IPR027392">
    <property type="entry name" value="TF_Znf"/>
</dbReference>
<accession>A0A1M5ISR2</accession>
<sequence length="146" mass="15581">MDLVCPKCQGAMRTYERNGVHVDQCTECRGIFLDRGELERLIDAENTWHGAAAGGQHAQPAQQHGQQQYGAAQHQLHGQQPYGQPAHQQQYGQQPGAQYPAAAGGAGLGAVVNEVLGAVRGSQGHSSSHGSHGKKRKESFLSDLFG</sequence>
<evidence type="ECO:0000313" key="4">
    <source>
        <dbReference type="Proteomes" id="UP000184471"/>
    </source>
</evidence>
<dbReference type="AlphaFoldDB" id="A0A1M5ISR2"/>
<evidence type="ECO:0000256" key="1">
    <source>
        <dbReference type="SAM" id="MobiDB-lite"/>
    </source>
</evidence>
<feature type="region of interest" description="Disordered" evidence="1">
    <location>
        <begin position="49"/>
        <end position="104"/>
    </location>
</feature>
<feature type="region of interest" description="Disordered" evidence="1">
    <location>
        <begin position="121"/>
        <end position="146"/>
    </location>
</feature>
<dbReference type="Pfam" id="PF13453">
    <property type="entry name" value="Zn_ribbon_TFIIB"/>
    <property type="match status" value="1"/>
</dbReference>
<evidence type="ECO:0000313" key="3">
    <source>
        <dbReference type="EMBL" id="SHG31296.1"/>
    </source>
</evidence>
<feature type="compositionally biased region" description="Low complexity" evidence="1">
    <location>
        <begin position="49"/>
        <end position="103"/>
    </location>
</feature>
<organism evidence="3 4">
    <name type="scientific">Geodermatophilus nigrescens</name>
    <dbReference type="NCBI Taxonomy" id="1070870"/>
    <lineage>
        <taxon>Bacteria</taxon>
        <taxon>Bacillati</taxon>
        <taxon>Actinomycetota</taxon>
        <taxon>Actinomycetes</taxon>
        <taxon>Geodermatophilales</taxon>
        <taxon>Geodermatophilaceae</taxon>
        <taxon>Geodermatophilus</taxon>
    </lineage>
</organism>
<name>A0A1M5ISR2_9ACTN</name>
<feature type="domain" description="Transcription factor zinc-finger" evidence="2">
    <location>
        <begin position="5"/>
        <end position="43"/>
    </location>
</feature>
<protein>
    <recommendedName>
        <fullName evidence="2">Transcription factor zinc-finger domain-containing protein</fullName>
    </recommendedName>
</protein>
<dbReference type="RefSeq" id="WP_073420164.1">
    <property type="nucleotide sequence ID" value="NZ_FQVX01000002.1"/>
</dbReference>